<keyword evidence="6" id="KW-0732">Signal</keyword>
<evidence type="ECO:0000313" key="8">
    <source>
        <dbReference type="Proteomes" id="UP000283387"/>
    </source>
</evidence>
<keyword evidence="4 6" id="KW-0378">Hydrolase</keyword>
<dbReference type="RefSeq" id="WP_120273642.1">
    <property type="nucleotide sequence ID" value="NZ_RAPN01000001.1"/>
</dbReference>
<feature type="signal peptide" evidence="6">
    <location>
        <begin position="1"/>
        <end position="20"/>
    </location>
</feature>
<reference evidence="7 8" key="1">
    <citation type="submission" date="2018-09" db="EMBL/GenBank/DDBJ databases">
        <title>Genomic Encyclopedia of Archaeal and Bacterial Type Strains, Phase II (KMG-II): from individual species to whole genera.</title>
        <authorList>
            <person name="Goeker M."/>
        </authorList>
    </citation>
    <scope>NUCLEOTIDE SEQUENCE [LARGE SCALE GENOMIC DNA]</scope>
    <source>
        <strain evidence="7 8">DSM 27148</strain>
    </source>
</reference>
<dbReference type="Pfam" id="PF07745">
    <property type="entry name" value="Glyco_hydro_53"/>
    <property type="match status" value="1"/>
</dbReference>
<dbReference type="EMBL" id="RAPN01000001">
    <property type="protein sequence ID" value="RKD92432.1"/>
    <property type="molecule type" value="Genomic_DNA"/>
</dbReference>
<evidence type="ECO:0000256" key="6">
    <source>
        <dbReference type="RuleBase" id="RU361192"/>
    </source>
</evidence>
<dbReference type="InterPro" id="IPR017853">
    <property type="entry name" value="GH"/>
</dbReference>
<comment type="catalytic activity">
    <reaction evidence="1 6">
        <text>The enzyme specifically hydrolyzes (1-&gt;4)-beta-D-galactosidic linkages in type I arabinogalactans.</text>
        <dbReference type="EC" id="3.2.1.89"/>
    </reaction>
</comment>
<gene>
    <name evidence="7" type="ORF">BC643_2804</name>
</gene>
<dbReference type="GO" id="GO:0015926">
    <property type="term" value="F:glucosidase activity"/>
    <property type="evidence" value="ECO:0007669"/>
    <property type="project" value="InterPro"/>
</dbReference>
<dbReference type="PANTHER" id="PTHR34983:SF1">
    <property type="entry name" value="ARABINOGALACTAN ENDO-BETA-1,4-GALACTANASE A"/>
    <property type="match status" value="1"/>
</dbReference>
<comment type="similarity">
    <text evidence="2 6">Belongs to the glycosyl hydrolase 53 family.</text>
</comment>
<protein>
    <recommendedName>
        <fullName evidence="3 6">Arabinogalactan endo-beta-1,4-galactanase</fullName>
        <ecNumber evidence="3 6">3.2.1.89</ecNumber>
    </recommendedName>
</protein>
<evidence type="ECO:0000256" key="5">
    <source>
        <dbReference type="ARBA" id="ARBA00023295"/>
    </source>
</evidence>
<dbReference type="Gene3D" id="3.20.20.80">
    <property type="entry name" value="Glycosidases"/>
    <property type="match status" value="1"/>
</dbReference>
<proteinExistence type="inferred from homology"/>
<keyword evidence="8" id="KW-1185">Reference proteome</keyword>
<dbReference type="PANTHER" id="PTHR34983">
    <property type="entry name" value="ARABINOGALACTAN ENDO-BETA-1,4-GALACTANASE A"/>
    <property type="match status" value="1"/>
</dbReference>
<keyword evidence="5 6" id="KW-0326">Glycosidase</keyword>
<dbReference type="AlphaFoldDB" id="A0A419WAK2"/>
<evidence type="ECO:0000256" key="1">
    <source>
        <dbReference type="ARBA" id="ARBA00001695"/>
    </source>
</evidence>
<dbReference type="SUPFAM" id="SSF51445">
    <property type="entry name" value="(Trans)glycosidases"/>
    <property type="match status" value="1"/>
</dbReference>
<accession>A0A419WAK2</accession>
<dbReference type="EC" id="3.2.1.89" evidence="3 6"/>
<dbReference type="OrthoDB" id="9768786at2"/>
<sequence>MRRNKIVLLAALVLALFVGCDDEPQLQTPQPEPEYDMTGFAKGADVSWLTEMESDGVLFYDANGKQTECMHLLRDLGMNSIRLRVWVNPTDGWCNMQDVLVKAWRANQLGMRIMIDFHYSDSWADPGKQNKPSAWADLSFDDLKTAVADHTTEVLTLLKQNGITPEWVQVGNETGNGMLWDDGKASENMAQYAALNNAGYDAVKTVFPDALVVIHLQEGNKNSMYEWLFDGLESNGGKWDVIGMSLYPSADDWESLTSDMISNMNDMISRYGTPVMVCETGMPWDDAETSYAFLSNLLVQCKAIADDQCLGVLYWEPQAYNGWNDYTLGAFDESGKPTVALDAFAE</sequence>
<dbReference type="GO" id="GO:0045490">
    <property type="term" value="P:pectin catabolic process"/>
    <property type="evidence" value="ECO:0007669"/>
    <property type="project" value="TreeGrafter"/>
</dbReference>
<feature type="chain" id="PRO_5018819454" description="Arabinogalactan endo-beta-1,4-galactanase" evidence="6">
    <location>
        <begin position="21"/>
        <end position="346"/>
    </location>
</feature>
<evidence type="ECO:0000256" key="3">
    <source>
        <dbReference type="ARBA" id="ARBA00012556"/>
    </source>
</evidence>
<name>A0A419WAK2_9BACT</name>
<comment type="caution">
    <text evidence="7">The sequence shown here is derived from an EMBL/GenBank/DDBJ whole genome shotgun (WGS) entry which is preliminary data.</text>
</comment>
<dbReference type="PROSITE" id="PS51257">
    <property type="entry name" value="PROKAR_LIPOPROTEIN"/>
    <property type="match status" value="1"/>
</dbReference>
<dbReference type="InterPro" id="IPR011683">
    <property type="entry name" value="Glyco_hydro_53"/>
</dbReference>
<dbReference type="GO" id="GO:0031218">
    <property type="term" value="F:arabinogalactan endo-1,4-beta-galactosidase activity"/>
    <property type="evidence" value="ECO:0007669"/>
    <property type="project" value="UniProtKB-EC"/>
</dbReference>
<organism evidence="7 8">
    <name type="scientific">Mangrovibacterium diazotrophicum</name>
    <dbReference type="NCBI Taxonomy" id="1261403"/>
    <lineage>
        <taxon>Bacteria</taxon>
        <taxon>Pseudomonadati</taxon>
        <taxon>Bacteroidota</taxon>
        <taxon>Bacteroidia</taxon>
        <taxon>Marinilabiliales</taxon>
        <taxon>Prolixibacteraceae</taxon>
        <taxon>Mangrovibacterium</taxon>
    </lineage>
</organism>
<evidence type="ECO:0000256" key="2">
    <source>
        <dbReference type="ARBA" id="ARBA00010687"/>
    </source>
</evidence>
<dbReference type="Proteomes" id="UP000283387">
    <property type="component" value="Unassembled WGS sequence"/>
</dbReference>
<evidence type="ECO:0000313" key="7">
    <source>
        <dbReference type="EMBL" id="RKD92432.1"/>
    </source>
</evidence>
<evidence type="ECO:0000256" key="4">
    <source>
        <dbReference type="ARBA" id="ARBA00022801"/>
    </source>
</evidence>